<dbReference type="PANTHER" id="PTHR10353:SF36">
    <property type="entry name" value="LP05116P"/>
    <property type="match status" value="1"/>
</dbReference>
<organism evidence="5">
    <name type="scientific">Flavobacterium sp. WC2409</name>
    <dbReference type="NCBI Taxonomy" id="3234139"/>
    <lineage>
        <taxon>Bacteria</taxon>
        <taxon>Pseudomonadati</taxon>
        <taxon>Bacteroidota</taxon>
        <taxon>Flavobacteriia</taxon>
        <taxon>Flavobacteriales</taxon>
        <taxon>Flavobacteriaceae</taxon>
        <taxon>Flavobacterium</taxon>
    </lineage>
</organism>
<dbReference type="GO" id="GO:0016052">
    <property type="term" value="P:carbohydrate catabolic process"/>
    <property type="evidence" value="ECO:0007669"/>
    <property type="project" value="TreeGrafter"/>
</dbReference>
<reference evidence="5" key="1">
    <citation type="submission" date="2024-07" db="EMBL/GenBank/DDBJ databases">
        <authorList>
            <person name="Biller S.J."/>
        </authorList>
    </citation>
    <scope>NUCLEOTIDE SEQUENCE</scope>
    <source>
        <strain evidence="5">WC2409</strain>
    </source>
</reference>
<dbReference type="RefSeq" id="WP_369753982.1">
    <property type="nucleotide sequence ID" value="NZ_CP165625.1"/>
</dbReference>
<dbReference type="InterPro" id="IPR017853">
    <property type="entry name" value="GH"/>
</dbReference>
<evidence type="ECO:0000256" key="2">
    <source>
        <dbReference type="ARBA" id="ARBA00022801"/>
    </source>
</evidence>
<evidence type="ECO:0000256" key="1">
    <source>
        <dbReference type="ARBA" id="ARBA00010838"/>
    </source>
</evidence>
<dbReference type="PRINTS" id="PR00131">
    <property type="entry name" value="GLHYDRLASE1"/>
</dbReference>
<dbReference type="PANTHER" id="PTHR10353">
    <property type="entry name" value="GLYCOSYL HYDROLASE"/>
    <property type="match status" value="1"/>
</dbReference>
<comment type="similarity">
    <text evidence="1 4">Belongs to the glycosyl hydrolase 1 family.</text>
</comment>
<gene>
    <name evidence="5" type="ORF">AB3G34_07715</name>
</gene>
<evidence type="ECO:0000256" key="3">
    <source>
        <dbReference type="ARBA" id="ARBA00023295"/>
    </source>
</evidence>
<dbReference type="InterPro" id="IPR001360">
    <property type="entry name" value="Glyco_hydro_1"/>
</dbReference>
<keyword evidence="3 5" id="KW-0326">Glycosidase</keyword>
<proteinExistence type="inferred from homology"/>
<name>A0AB39W7Y5_9FLAO</name>
<dbReference type="Pfam" id="PF00232">
    <property type="entry name" value="Glyco_hydro_1"/>
    <property type="match status" value="1"/>
</dbReference>
<dbReference type="EMBL" id="CP165625">
    <property type="protein sequence ID" value="XDU96991.1"/>
    <property type="molecule type" value="Genomic_DNA"/>
</dbReference>
<dbReference type="GO" id="GO:0005829">
    <property type="term" value="C:cytosol"/>
    <property type="evidence" value="ECO:0007669"/>
    <property type="project" value="TreeGrafter"/>
</dbReference>
<dbReference type="FunFam" id="3.20.20.80:FF:000004">
    <property type="entry name" value="Beta-glucosidase 6-phospho-beta-glucosidase"/>
    <property type="match status" value="1"/>
</dbReference>
<dbReference type="PROSITE" id="PS00653">
    <property type="entry name" value="GLYCOSYL_HYDROL_F1_2"/>
    <property type="match status" value="1"/>
</dbReference>
<dbReference type="GO" id="GO:0008422">
    <property type="term" value="F:beta-glucosidase activity"/>
    <property type="evidence" value="ECO:0007669"/>
    <property type="project" value="TreeGrafter"/>
</dbReference>
<dbReference type="Gene3D" id="3.20.20.80">
    <property type="entry name" value="Glycosidases"/>
    <property type="match status" value="1"/>
</dbReference>
<sequence>MKKIIINLSIILLSGIGVKAQNKNPFLWGIASAAYQVEGGYRADGKGESKWDFLTNKVGVTQFLIGQKQTGNVAINMYDRTQYLKDIQLMKELGVNSYRFSLDWSRIIPDGIGAVNEKGLAHYDLLIDDLKAAGIEPVVTLYHFDYPMALVQKGGWGNPEMINWYKNYAEVVLKRYGKKVKYFITFNEPYIEFMVAEYLINMEQSKEPNTVRFAKGIQKAHRQLLANAAAIKMFHEMNLKGQIGMTLNLSPCLPLDSNNPKDIKASEFEDKLLNKFFLDGLFKGTYPQQVVDSVQKYDPSFQPSGSEMKILAETKPDFLGINYYAPALVSYDEKAPFASTWMDNNTDKVKSHNGPVRPDELYHLLTRIKNDYGSPKMMITENGAGFEGEDIKVKPIVKDPLRADFIQRHVVAALKAKTDGVNLIGYFPWSGWDNFEWVFGYTKRFGLIYVDFETQERIPKQSYFEYQKIIKANK</sequence>
<evidence type="ECO:0000256" key="4">
    <source>
        <dbReference type="RuleBase" id="RU003690"/>
    </source>
</evidence>
<dbReference type="EC" id="3.2.1.-" evidence="5"/>
<keyword evidence="2 5" id="KW-0378">Hydrolase</keyword>
<dbReference type="SUPFAM" id="SSF51445">
    <property type="entry name" value="(Trans)glycosidases"/>
    <property type="match status" value="1"/>
</dbReference>
<accession>A0AB39W7Y5</accession>
<evidence type="ECO:0000313" key="5">
    <source>
        <dbReference type="EMBL" id="XDU96991.1"/>
    </source>
</evidence>
<protein>
    <submittedName>
        <fullName evidence="5">Glycoside hydrolase family 1 protein</fullName>
        <ecNumber evidence="5">3.2.1.-</ecNumber>
    </submittedName>
</protein>
<dbReference type="AlphaFoldDB" id="A0AB39W7Y5"/>
<dbReference type="InterPro" id="IPR033132">
    <property type="entry name" value="GH_1_N_CS"/>
</dbReference>